<dbReference type="Pfam" id="PF14231">
    <property type="entry name" value="GXWXG"/>
    <property type="match status" value="1"/>
</dbReference>
<dbReference type="EMBL" id="AP024429">
    <property type="protein sequence ID" value="BCS01306.1"/>
    <property type="molecule type" value="Genomic_DNA"/>
</dbReference>
<dbReference type="OrthoDB" id="2213372at2759"/>
<dbReference type="InterPro" id="IPR025951">
    <property type="entry name" value="GXWXG_dom"/>
</dbReference>
<dbReference type="AlphaFoldDB" id="A0A7R7WE37"/>
<keyword evidence="3" id="KW-1185">Reference proteome</keyword>
<dbReference type="Proteomes" id="UP000661280">
    <property type="component" value="Chromosome 5"/>
</dbReference>
<accession>A0A7R7WE37</accession>
<dbReference type="KEGG" id="aluc:AKAW2_51647S"/>
<name>A0A7R7WE37_ASPKA</name>
<reference evidence="2" key="2">
    <citation type="submission" date="2021-02" db="EMBL/GenBank/DDBJ databases">
        <title>Aspergillus luchuensis mut. kawachii IFO 4304 genome sequence.</title>
        <authorList>
            <person name="Mori K."/>
            <person name="Kadooka C."/>
            <person name="Goto M."/>
            <person name="Futagami T."/>
        </authorList>
    </citation>
    <scope>NUCLEOTIDE SEQUENCE</scope>
    <source>
        <strain evidence="2">IFO 4308</strain>
    </source>
</reference>
<dbReference type="GeneID" id="64962627"/>
<evidence type="ECO:0000313" key="3">
    <source>
        <dbReference type="Proteomes" id="UP000661280"/>
    </source>
</evidence>
<dbReference type="Gene3D" id="2.40.128.580">
    <property type="entry name" value="GXWXG domain"/>
    <property type="match status" value="1"/>
</dbReference>
<proteinExistence type="predicted"/>
<sequence>MCTKVRPIVSHSLLAFIVNLVELMTRSAADKYISLANALEQLDPAEVDHVYNELEPVDPNALEGEWDMHVIDTGHPAQALAEDVLPLLSTMDFDDDAEKVKQCLRSAVQHF</sequence>
<organism evidence="2 3">
    <name type="scientific">Aspergillus kawachii</name>
    <name type="common">White koji mold</name>
    <name type="synonym">Aspergillus awamori var. kawachi</name>
    <dbReference type="NCBI Taxonomy" id="1069201"/>
    <lineage>
        <taxon>Eukaryota</taxon>
        <taxon>Fungi</taxon>
        <taxon>Dikarya</taxon>
        <taxon>Ascomycota</taxon>
        <taxon>Pezizomycotina</taxon>
        <taxon>Eurotiomycetes</taxon>
        <taxon>Eurotiomycetidae</taxon>
        <taxon>Eurotiales</taxon>
        <taxon>Aspergillaceae</taxon>
        <taxon>Aspergillus</taxon>
        <taxon>Aspergillus subgen. Circumdati</taxon>
    </lineage>
</organism>
<gene>
    <name evidence="2" type="ORF">AKAW2_51647S</name>
</gene>
<evidence type="ECO:0000259" key="1">
    <source>
        <dbReference type="Pfam" id="PF14231"/>
    </source>
</evidence>
<reference evidence="2" key="1">
    <citation type="submission" date="2021-01" db="EMBL/GenBank/DDBJ databases">
        <authorList>
            <consortium name="Aspergillus luchuensis mut. kawachii IFO 4304 genome sequencing consortium"/>
            <person name="Kazuki M."/>
            <person name="Futagami T."/>
        </authorList>
    </citation>
    <scope>NUCLEOTIDE SEQUENCE</scope>
    <source>
        <strain evidence="2">IFO 4308</strain>
    </source>
</reference>
<dbReference type="RefSeq" id="XP_041545068.1">
    <property type="nucleotide sequence ID" value="XM_041691599.1"/>
</dbReference>
<feature type="domain" description="GXWXG" evidence="1">
    <location>
        <begin position="50"/>
        <end position="86"/>
    </location>
</feature>
<evidence type="ECO:0000313" key="2">
    <source>
        <dbReference type="EMBL" id="BCS01306.1"/>
    </source>
</evidence>
<protein>
    <recommendedName>
        <fullName evidence="1">GXWXG domain-containing protein</fullName>
    </recommendedName>
</protein>